<dbReference type="EMBL" id="JAUSUA010000004">
    <property type="protein sequence ID" value="MDQ0208008.1"/>
    <property type="molecule type" value="Genomic_DNA"/>
</dbReference>
<feature type="compositionally biased region" description="Basic and acidic residues" evidence="1">
    <location>
        <begin position="15"/>
        <end position="28"/>
    </location>
</feature>
<dbReference type="InterPro" id="IPR036680">
    <property type="entry name" value="SPOR-like_sf"/>
</dbReference>
<evidence type="ECO:0000313" key="4">
    <source>
        <dbReference type="Proteomes" id="UP001225034"/>
    </source>
</evidence>
<keyword evidence="2" id="KW-0472">Membrane</keyword>
<evidence type="ECO:0000256" key="2">
    <source>
        <dbReference type="SAM" id="Phobius"/>
    </source>
</evidence>
<reference evidence="3 4" key="1">
    <citation type="submission" date="2023-07" db="EMBL/GenBank/DDBJ databases">
        <title>Genomic Encyclopedia of Type Strains, Phase IV (KMG-IV): sequencing the most valuable type-strain genomes for metagenomic binning, comparative biology and taxonomic classification.</title>
        <authorList>
            <person name="Goeker M."/>
        </authorList>
    </citation>
    <scope>NUCLEOTIDE SEQUENCE [LARGE SCALE GENOMIC DNA]</scope>
    <source>
        <strain evidence="3 4">DSM 19154</strain>
    </source>
</reference>
<organism evidence="3 4">
    <name type="scientific">Alkalicoccobacillus murimartini</name>
    <dbReference type="NCBI Taxonomy" id="171685"/>
    <lineage>
        <taxon>Bacteria</taxon>
        <taxon>Bacillati</taxon>
        <taxon>Bacillota</taxon>
        <taxon>Bacilli</taxon>
        <taxon>Bacillales</taxon>
        <taxon>Bacillaceae</taxon>
        <taxon>Alkalicoccobacillus</taxon>
    </lineage>
</organism>
<evidence type="ECO:0000256" key="1">
    <source>
        <dbReference type="SAM" id="MobiDB-lite"/>
    </source>
</evidence>
<feature type="region of interest" description="Disordered" evidence="1">
    <location>
        <begin position="1"/>
        <end position="28"/>
    </location>
</feature>
<dbReference type="RefSeq" id="WP_306983740.1">
    <property type="nucleotide sequence ID" value="NZ_JAUSUA010000004.1"/>
</dbReference>
<keyword evidence="2" id="KW-1133">Transmembrane helix</keyword>
<dbReference type="SUPFAM" id="SSF110997">
    <property type="entry name" value="Sporulation related repeat"/>
    <property type="match status" value="1"/>
</dbReference>
<evidence type="ECO:0000313" key="3">
    <source>
        <dbReference type="EMBL" id="MDQ0208008.1"/>
    </source>
</evidence>
<feature type="transmembrane region" description="Helical" evidence="2">
    <location>
        <begin position="92"/>
        <end position="119"/>
    </location>
</feature>
<comment type="caution">
    <text evidence="3">The sequence shown here is derived from an EMBL/GenBank/DDBJ whole genome shotgun (WGS) entry which is preliminary data.</text>
</comment>
<protein>
    <submittedName>
        <fullName evidence="3">Stage II sporulation protein B</fullName>
    </submittedName>
</protein>
<gene>
    <name evidence="3" type="ORF">J2S05_002817</name>
</gene>
<dbReference type="Proteomes" id="UP001225034">
    <property type="component" value="Unassembled WGS sequence"/>
</dbReference>
<keyword evidence="4" id="KW-1185">Reference proteome</keyword>
<accession>A0ABT9YJH8</accession>
<keyword evidence="2" id="KW-0812">Transmembrane</keyword>
<sequence>MEQDKRTISIQFAKDGTRRNKVDKRKSDPIKTKPEIDWVFPEPDHAVESVQPIEVQEEEKREIHYWNEHDQQPVAIPIPTKKKKLPTLKTTFNIPWMLVAAVASAVLIGVSLGVVMLTFSTGSKDQLAEQPAVEVGTTAMAPVVEEEQTTSFELYVIQGGAFSTKEAGTKSAETFKQDGHAAVIETGGESDYLYIGATGSKEQAIQVVELYEKAGYDAFVKKFAVDEVKSTDEHEAATEWFQQAGKHLAELAEASAASLAGTSLEDEALIKLTNDLTQLESQREVDMAELSDEIKASAQTIMAKLAESNQLIAGITEENQEDAWVAQQIVLDAVMTYKKSVGDLSDE</sequence>
<dbReference type="Gene3D" id="3.30.70.1070">
    <property type="entry name" value="Sporulation related repeat"/>
    <property type="match status" value="1"/>
</dbReference>
<proteinExistence type="predicted"/>
<name>A0ABT9YJH8_9BACI</name>